<feature type="domain" description="DNA2/NAM7 helicase-like C-terminal" evidence="2">
    <location>
        <begin position="1"/>
        <end position="46"/>
    </location>
</feature>
<feature type="region of interest" description="Disordered" evidence="1">
    <location>
        <begin position="60"/>
        <end position="80"/>
    </location>
</feature>
<feature type="non-terminal residue" evidence="3">
    <location>
        <position position="1"/>
    </location>
</feature>
<evidence type="ECO:0000313" key="3">
    <source>
        <dbReference type="EMBL" id="RMX58872.1"/>
    </source>
</evidence>
<keyword evidence="4" id="KW-1185">Reference proteome</keyword>
<dbReference type="GO" id="GO:0031048">
    <property type="term" value="P:regulatory ncRNA-mediated heterochromatin formation"/>
    <property type="evidence" value="ECO:0007669"/>
    <property type="project" value="TreeGrafter"/>
</dbReference>
<dbReference type="SUPFAM" id="SSF52540">
    <property type="entry name" value="P-loop containing nucleoside triphosphate hydrolases"/>
    <property type="match status" value="1"/>
</dbReference>
<dbReference type="AlphaFoldDB" id="A0A3M6UYY8"/>
<proteinExistence type="predicted"/>
<dbReference type="InterPro" id="IPR045055">
    <property type="entry name" value="DNA2/NAM7-like"/>
</dbReference>
<accession>A0A3M6UYY8</accession>
<name>A0A3M6UYY8_POCDA</name>
<dbReference type="Proteomes" id="UP000275408">
    <property type="component" value="Unassembled WGS sequence"/>
</dbReference>
<organism evidence="3 4">
    <name type="scientific">Pocillopora damicornis</name>
    <name type="common">Cauliflower coral</name>
    <name type="synonym">Millepora damicornis</name>
    <dbReference type="NCBI Taxonomy" id="46731"/>
    <lineage>
        <taxon>Eukaryota</taxon>
        <taxon>Metazoa</taxon>
        <taxon>Cnidaria</taxon>
        <taxon>Anthozoa</taxon>
        <taxon>Hexacorallia</taxon>
        <taxon>Scleractinia</taxon>
        <taxon>Astrocoeniina</taxon>
        <taxon>Pocilloporidae</taxon>
        <taxon>Pocillopora</taxon>
    </lineage>
</organism>
<dbReference type="GO" id="GO:0031380">
    <property type="term" value="C:nuclear RNA-directed RNA polymerase complex"/>
    <property type="evidence" value="ECO:0007669"/>
    <property type="project" value="TreeGrafter"/>
</dbReference>
<dbReference type="EMBL" id="RCHS01000433">
    <property type="protein sequence ID" value="RMX58872.1"/>
    <property type="molecule type" value="Genomic_DNA"/>
</dbReference>
<gene>
    <name evidence="3" type="ORF">pdam_00025884</name>
</gene>
<evidence type="ECO:0000256" key="1">
    <source>
        <dbReference type="SAM" id="MobiDB-lite"/>
    </source>
</evidence>
<protein>
    <recommendedName>
        <fullName evidence="2">DNA2/NAM7 helicase-like C-terminal domain-containing protein</fullName>
    </recommendedName>
</protein>
<dbReference type="InterPro" id="IPR041679">
    <property type="entry name" value="DNA2/NAM7-like_C"/>
</dbReference>
<dbReference type="Gene3D" id="3.40.50.300">
    <property type="entry name" value="P-loop containing nucleotide triphosphate hydrolases"/>
    <property type="match status" value="1"/>
</dbReference>
<dbReference type="PANTHER" id="PTHR10887">
    <property type="entry name" value="DNA2/NAM7 HELICASE FAMILY"/>
    <property type="match status" value="1"/>
</dbReference>
<feature type="non-terminal residue" evidence="3">
    <location>
        <position position="80"/>
    </location>
</feature>
<dbReference type="PANTHER" id="PTHR10887:SF341">
    <property type="entry name" value="NFX1-TYPE ZINC FINGER-CONTAINING PROTEIN 1"/>
    <property type="match status" value="1"/>
</dbReference>
<comment type="caution">
    <text evidence="3">The sequence shown here is derived from an EMBL/GenBank/DDBJ whole genome shotgun (WGS) entry which is preliminary data.</text>
</comment>
<reference evidence="3 4" key="1">
    <citation type="journal article" date="2018" name="Sci. Rep.">
        <title>Comparative analysis of the Pocillopora damicornis genome highlights role of immune system in coral evolution.</title>
        <authorList>
            <person name="Cunning R."/>
            <person name="Bay R.A."/>
            <person name="Gillette P."/>
            <person name="Baker A.C."/>
            <person name="Traylor-Knowles N."/>
        </authorList>
    </citation>
    <scope>NUCLEOTIDE SEQUENCE [LARGE SCALE GENOMIC DNA]</scope>
    <source>
        <strain evidence="3">RSMAS</strain>
        <tissue evidence="3">Whole animal</tissue>
    </source>
</reference>
<evidence type="ECO:0000259" key="2">
    <source>
        <dbReference type="Pfam" id="PF13087"/>
    </source>
</evidence>
<evidence type="ECO:0000313" key="4">
    <source>
        <dbReference type="Proteomes" id="UP000275408"/>
    </source>
</evidence>
<sequence>GQENDIILVSLVRSNNENKIGFLSQKNRICVAISRARCGLYLFGNQAQLEYRSPVWRASGSRSEVEPESSSSLDGKRHGV</sequence>
<dbReference type="Pfam" id="PF13087">
    <property type="entry name" value="AAA_12"/>
    <property type="match status" value="1"/>
</dbReference>
<dbReference type="InterPro" id="IPR027417">
    <property type="entry name" value="P-loop_NTPase"/>
</dbReference>